<feature type="compositionally biased region" description="Polar residues" evidence="1">
    <location>
        <begin position="27"/>
        <end position="52"/>
    </location>
</feature>
<dbReference type="AlphaFoldDB" id="A0A378VVS4"/>
<accession>A0A378VVS4</accession>
<evidence type="ECO:0000256" key="1">
    <source>
        <dbReference type="SAM" id="MobiDB-lite"/>
    </source>
</evidence>
<proteinExistence type="predicted"/>
<protein>
    <submittedName>
        <fullName evidence="2">MafA-like protein</fullName>
    </submittedName>
</protein>
<feature type="region of interest" description="Disordered" evidence="1">
    <location>
        <begin position="24"/>
        <end position="60"/>
    </location>
</feature>
<organism evidence="2">
    <name type="scientific">Neisseria gonorrhoeae</name>
    <dbReference type="NCBI Taxonomy" id="485"/>
    <lineage>
        <taxon>Bacteria</taxon>
        <taxon>Pseudomonadati</taxon>
        <taxon>Pseudomonadota</taxon>
        <taxon>Betaproteobacteria</taxon>
        <taxon>Neisseriales</taxon>
        <taxon>Neisseriaceae</taxon>
        <taxon>Neisseria</taxon>
    </lineage>
</organism>
<dbReference type="EMBL" id="UGRI01000001">
    <property type="protein sequence ID" value="SUA20348.1"/>
    <property type="molecule type" value="Genomic_DNA"/>
</dbReference>
<name>A0A378VVS4_NEIGO</name>
<gene>
    <name evidence="2" type="primary">mafA1_3</name>
    <name evidence="2" type="ORF">NCTC11421_00430</name>
</gene>
<sequence length="60" mass="6311">MGPYSVGKTVKASDRLMVDFSDITPYGDTTAQTVPTSNKTTVKTPMSATKSSAAAKEDKP</sequence>
<reference evidence="2" key="1">
    <citation type="submission" date="2018-06" db="EMBL/GenBank/DDBJ databases">
        <authorList>
            <consortium name="Pathogen Informatics"/>
            <person name="Doyle S."/>
        </authorList>
    </citation>
    <scope>NUCLEOTIDE SEQUENCE [LARGE SCALE GENOMIC DNA]</scope>
    <source>
        <strain evidence="2">NCTC11421</strain>
    </source>
</reference>
<evidence type="ECO:0000313" key="2">
    <source>
        <dbReference type="EMBL" id="SUA20348.1"/>
    </source>
</evidence>